<gene>
    <name evidence="2" type="ORF">E4K51_27750</name>
</gene>
<dbReference type="PANTHER" id="PTHR43038">
    <property type="entry name" value="ATP-BINDING CASSETTE, SUB-FAMILY H, MEMBER 1"/>
    <property type="match status" value="1"/>
</dbReference>
<feature type="non-terminal residue" evidence="2">
    <location>
        <position position="1"/>
    </location>
</feature>
<evidence type="ECO:0000313" key="2">
    <source>
        <dbReference type="EMBL" id="MQS33782.1"/>
    </source>
</evidence>
<evidence type="ECO:0000313" key="3">
    <source>
        <dbReference type="Proteomes" id="UP000460351"/>
    </source>
</evidence>
<dbReference type="AlphaFoldDB" id="A0AA43V2W0"/>
<dbReference type="InterPro" id="IPR003959">
    <property type="entry name" value="ATPase_AAA_core"/>
</dbReference>
<dbReference type="InterPro" id="IPR027417">
    <property type="entry name" value="P-loop_NTPase"/>
</dbReference>
<reference evidence="2 3" key="1">
    <citation type="journal article" date="2019" name="Microorganisms">
        <title>Characteristics of Carbapenem-Resistant and Colistin-Resistant Escherichia coli Co-Producing NDM-1 and MCR-1 from Pig Farms in China.</title>
        <authorList>
            <person name="Peng Z."/>
            <person name="Li X."/>
            <person name="Hu Z."/>
            <person name="Li Z."/>
            <person name="Lv Y."/>
            <person name="Lei M."/>
            <person name="Wu B."/>
            <person name="Chen H."/>
            <person name="Wang X."/>
        </authorList>
    </citation>
    <scope>NUCLEOTIDE SEQUENCE [LARGE SCALE GENOMIC DNA]</scope>
    <source>
        <strain evidence="2 3">RXD010</strain>
    </source>
</reference>
<protein>
    <submittedName>
        <fullName evidence="2">ABC transporter ATP-binding protein</fullName>
    </submittedName>
</protein>
<dbReference type="SUPFAM" id="SSF52540">
    <property type="entry name" value="P-loop containing nucleoside triphosphate hydrolases"/>
    <property type="match status" value="1"/>
</dbReference>
<accession>A0AA43V2W0</accession>
<comment type="caution">
    <text evidence="2">The sequence shown here is derived from an EMBL/GenBank/DDBJ whole genome shotgun (WGS) entry which is preliminary data.</text>
</comment>
<dbReference type="GO" id="GO:0016887">
    <property type="term" value="F:ATP hydrolysis activity"/>
    <property type="evidence" value="ECO:0007669"/>
    <property type="project" value="InterPro"/>
</dbReference>
<dbReference type="Gene3D" id="3.40.50.300">
    <property type="entry name" value="P-loop containing nucleotide triphosphate hydrolases"/>
    <property type="match status" value="1"/>
</dbReference>
<dbReference type="Pfam" id="PF13304">
    <property type="entry name" value="AAA_21"/>
    <property type="match status" value="1"/>
</dbReference>
<keyword evidence="2" id="KW-0547">Nucleotide-binding</keyword>
<keyword evidence="2" id="KW-0067">ATP-binding</keyword>
<dbReference type="GO" id="GO:0005524">
    <property type="term" value="F:ATP binding"/>
    <property type="evidence" value="ECO:0007669"/>
    <property type="project" value="UniProtKB-KW"/>
</dbReference>
<dbReference type="Proteomes" id="UP000460351">
    <property type="component" value="Unassembled WGS sequence"/>
</dbReference>
<dbReference type="EMBL" id="SQQU01000256">
    <property type="protein sequence ID" value="MQS33782.1"/>
    <property type="molecule type" value="Genomic_DNA"/>
</dbReference>
<evidence type="ECO:0000259" key="1">
    <source>
        <dbReference type="Pfam" id="PF13304"/>
    </source>
</evidence>
<organism evidence="2 3">
    <name type="scientific">Escherichia coli</name>
    <dbReference type="NCBI Taxonomy" id="562"/>
    <lineage>
        <taxon>Bacteria</taxon>
        <taxon>Pseudomonadati</taxon>
        <taxon>Pseudomonadota</taxon>
        <taxon>Gammaproteobacteria</taxon>
        <taxon>Enterobacterales</taxon>
        <taxon>Enterobacteriaceae</taxon>
        <taxon>Escherichia</taxon>
    </lineage>
</organism>
<feature type="domain" description="ATPase AAA-type core" evidence="1">
    <location>
        <begin position="6"/>
        <end position="46"/>
    </location>
</feature>
<sequence>ITLLAEPELIILDEPTVGIDPKLRQQIWQQFKQMTKNGKSVVITTHVMDEAERCDKVGLIVDGRIFAIDTPTNLKQRFNVDTIEAVFIKAEEVRQS</sequence>
<name>A0AA43V2W0_ECOLX</name>
<proteinExistence type="predicted"/>
<dbReference type="PANTHER" id="PTHR43038:SF3">
    <property type="entry name" value="ABC TRANSPORTER G FAMILY MEMBER 20 ISOFORM X1"/>
    <property type="match status" value="1"/>
</dbReference>